<gene>
    <name evidence="2" type="ORF">SAMN05216565_104100</name>
</gene>
<organism evidence="2 3">
    <name type="scientific">Litchfieldia salsa</name>
    <dbReference type="NCBI Taxonomy" id="930152"/>
    <lineage>
        <taxon>Bacteria</taxon>
        <taxon>Bacillati</taxon>
        <taxon>Bacillota</taxon>
        <taxon>Bacilli</taxon>
        <taxon>Bacillales</taxon>
        <taxon>Bacillaceae</taxon>
        <taxon>Litchfieldia</taxon>
    </lineage>
</organism>
<dbReference type="RefSeq" id="WP_090853256.1">
    <property type="nucleotide sequence ID" value="NZ_FNJU01000004.1"/>
</dbReference>
<dbReference type="OrthoDB" id="2696663at2"/>
<dbReference type="AlphaFoldDB" id="A0A1H0U268"/>
<proteinExistence type="predicted"/>
<name>A0A1H0U268_9BACI</name>
<feature type="transmembrane region" description="Helical" evidence="1">
    <location>
        <begin position="27"/>
        <end position="50"/>
    </location>
</feature>
<dbReference type="EMBL" id="FNJU01000004">
    <property type="protein sequence ID" value="SDP60264.1"/>
    <property type="molecule type" value="Genomic_DNA"/>
</dbReference>
<keyword evidence="1" id="KW-1133">Transmembrane helix</keyword>
<keyword evidence="1" id="KW-0812">Transmembrane</keyword>
<dbReference type="Proteomes" id="UP000199159">
    <property type="component" value="Unassembled WGS sequence"/>
</dbReference>
<evidence type="ECO:0000313" key="2">
    <source>
        <dbReference type="EMBL" id="SDP60264.1"/>
    </source>
</evidence>
<keyword evidence="1" id="KW-0472">Membrane</keyword>
<protein>
    <submittedName>
        <fullName evidence="2">Uncharacterized protein</fullName>
    </submittedName>
</protein>
<evidence type="ECO:0000313" key="3">
    <source>
        <dbReference type="Proteomes" id="UP000199159"/>
    </source>
</evidence>
<accession>A0A1H0U268</accession>
<sequence>MIPFIIILLVAGVSLFAAFKKKRPILLAVPFLSIFLYFVVEVIMFPAPILDTIKFIFNLR</sequence>
<reference evidence="3" key="1">
    <citation type="submission" date="2016-10" db="EMBL/GenBank/DDBJ databases">
        <authorList>
            <person name="Varghese N."/>
            <person name="Submissions S."/>
        </authorList>
    </citation>
    <scope>NUCLEOTIDE SEQUENCE [LARGE SCALE GENOMIC DNA]</scope>
    <source>
        <strain evidence="3">IBRC-M10078</strain>
    </source>
</reference>
<dbReference type="STRING" id="930152.SAMN05216565_104100"/>
<keyword evidence="3" id="KW-1185">Reference proteome</keyword>
<evidence type="ECO:0000256" key="1">
    <source>
        <dbReference type="SAM" id="Phobius"/>
    </source>
</evidence>